<dbReference type="AlphaFoldDB" id="A0AAC9N0D1"/>
<dbReference type="Pfam" id="PF09704">
    <property type="entry name" value="Cas_Cas5d"/>
    <property type="match status" value="1"/>
</dbReference>
<dbReference type="InterPro" id="IPR021124">
    <property type="entry name" value="CRISPR-assoc_prot_Cas5"/>
</dbReference>
<dbReference type="Proteomes" id="UP000095210">
    <property type="component" value="Chromosome"/>
</dbReference>
<dbReference type="EMBL" id="CP014859">
    <property type="protein sequence ID" value="AOS64801.1"/>
    <property type="molecule type" value="Genomic_DNA"/>
</dbReference>
<dbReference type="GO" id="GO:0003723">
    <property type="term" value="F:RNA binding"/>
    <property type="evidence" value="ECO:0007669"/>
    <property type="project" value="InterPro"/>
</dbReference>
<evidence type="ECO:0000256" key="1">
    <source>
        <dbReference type="ARBA" id="ARBA00023118"/>
    </source>
</evidence>
<keyword evidence="3" id="KW-1185">Reference proteome</keyword>
<evidence type="ECO:0000313" key="2">
    <source>
        <dbReference type="EMBL" id="AOS64801.1"/>
    </source>
</evidence>
<dbReference type="GO" id="GO:0043571">
    <property type="term" value="P:maintenance of CRISPR repeat elements"/>
    <property type="evidence" value="ECO:0007669"/>
    <property type="project" value="InterPro"/>
</dbReference>
<dbReference type="RefSeq" id="WP_069851108.1">
    <property type="nucleotide sequence ID" value="NZ_CP014859.1"/>
</dbReference>
<name>A0AAC9N0D1_9PSEU</name>
<dbReference type="KEGG" id="ahm:TL08_20050"/>
<dbReference type="NCBIfam" id="TIGR02593">
    <property type="entry name" value="CRISPR_cas5"/>
    <property type="match status" value="1"/>
</dbReference>
<dbReference type="NCBIfam" id="TIGR01868">
    <property type="entry name" value="casD_Cas5e"/>
    <property type="match status" value="1"/>
</dbReference>
<reference evidence="3" key="1">
    <citation type="submission" date="2016-03" db="EMBL/GenBank/DDBJ databases">
        <title>Complete genome sequence of the type strain Actinoalloteichus hymeniacidonis DSM 45092.</title>
        <authorList>
            <person name="Schaffert L."/>
            <person name="Albersmeier A."/>
            <person name="Winkler A."/>
            <person name="Kalinowski J."/>
            <person name="Zotchev S."/>
            <person name="Ruckert C."/>
        </authorList>
    </citation>
    <scope>NUCLEOTIDE SEQUENCE [LARGE SCALE GENOMIC DNA]</scope>
    <source>
        <strain evidence="3">HPA177(T) (DSM 45092(T))</strain>
    </source>
</reference>
<dbReference type="GO" id="GO:0051607">
    <property type="term" value="P:defense response to virus"/>
    <property type="evidence" value="ECO:0007669"/>
    <property type="project" value="UniProtKB-KW"/>
</dbReference>
<evidence type="ECO:0000313" key="3">
    <source>
        <dbReference type="Proteomes" id="UP000095210"/>
    </source>
</evidence>
<gene>
    <name evidence="2" type="ORF">TL08_20050</name>
</gene>
<keyword evidence="1" id="KW-0051">Antiviral defense</keyword>
<sequence>MTLSLALCFDAPMQSWGTRSAHIKRDTAREPTKSGVVGLLASALGVSRDDDEKVAALAELKLGVRVDREGLVEVDYQTAQNVPNTAGGGHRTVVSHRYYLSDALFLVVLGASTLRQEALLRRVEIALRVPEWPLYFGRKAFVPARPLLRDASSDALSGWGLSDRPVCEVLHAHPWLETGPSREAVARRFRGSREPIPPPPLRAVQDCATTDQRAEIRPDHPLSFRRGNRRFASRSFKTIDIEFTEELLMAGGARVPEQIDC</sequence>
<dbReference type="Gene3D" id="3.30.70.2660">
    <property type="match status" value="1"/>
</dbReference>
<organism evidence="2 3">
    <name type="scientific">Actinoalloteichus hymeniacidonis</name>
    <dbReference type="NCBI Taxonomy" id="340345"/>
    <lineage>
        <taxon>Bacteria</taxon>
        <taxon>Bacillati</taxon>
        <taxon>Actinomycetota</taxon>
        <taxon>Actinomycetes</taxon>
        <taxon>Pseudonocardiales</taxon>
        <taxon>Pseudonocardiaceae</taxon>
        <taxon>Actinoalloteichus</taxon>
    </lineage>
</organism>
<dbReference type="InterPro" id="IPR013422">
    <property type="entry name" value="CRISPR-assoc_prot_Cas5_N"/>
</dbReference>
<accession>A0AAC9N0D1</accession>
<proteinExistence type="predicted"/>
<protein>
    <submittedName>
        <fullName evidence="2">CRISPR-associated protein Cas5</fullName>
    </submittedName>
</protein>
<dbReference type="InterPro" id="IPR010147">
    <property type="entry name" value="CRISPR-assoc_prot_CasD"/>
</dbReference>
<dbReference type="CDD" id="cd09756">
    <property type="entry name" value="Cas5_I-E"/>
    <property type="match status" value="1"/>
</dbReference>